<accession>A0ABZ0KUZ1</accession>
<sequence>MSELVKSVTFSFTNRTFAGTEAREKFTFEELEIDESLDEEDLGVELDRIYQTWIWDKINVSGSIVIDEPDTFQ</sequence>
<proteinExistence type="predicted"/>
<keyword evidence="2" id="KW-1185">Reference proteome</keyword>
<organism evidence="1 2">
    <name type="scientific">Sporosarcina jeotgali</name>
    <dbReference type="NCBI Taxonomy" id="3020056"/>
    <lineage>
        <taxon>Bacteria</taxon>
        <taxon>Bacillati</taxon>
        <taxon>Bacillota</taxon>
        <taxon>Bacilli</taxon>
        <taxon>Bacillales</taxon>
        <taxon>Caryophanaceae</taxon>
        <taxon>Sporosarcina</taxon>
    </lineage>
</organism>
<dbReference type="Proteomes" id="UP001303532">
    <property type="component" value="Chromosome"/>
</dbReference>
<name>A0ABZ0KUZ1_9BACL</name>
<dbReference type="EMBL" id="CP116341">
    <property type="protein sequence ID" value="WOV83276.1"/>
    <property type="molecule type" value="Genomic_DNA"/>
</dbReference>
<gene>
    <name evidence="1" type="ORF">PGH26_10095</name>
</gene>
<reference evidence="1 2" key="1">
    <citation type="submission" date="2023-01" db="EMBL/GenBank/DDBJ databases">
        <title>Sporosarcina sp. nov., isolated from Korean tranditional fermented seafood 'Jeotgal'.</title>
        <authorList>
            <person name="Yang A.-I."/>
        </authorList>
    </citation>
    <scope>NUCLEOTIDE SEQUENCE [LARGE SCALE GENOMIC DNA]</scope>
    <source>
        <strain evidence="1 2">B2O-1</strain>
    </source>
</reference>
<evidence type="ECO:0000313" key="2">
    <source>
        <dbReference type="Proteomes" id="UP001303532"/>
    </source>
</evidence>
<dbReference type="RefSeq" id="WP_323690955.1">
    <property type="nucleotide sequence ID" value="NZ_CP116341.1"/>
</dbReference>
<evidence type="ECO:0000313" key="1">
    <source>
        <dbReference type="EMBL" id="WOV83276.1"/>
    </source>
</evidence>
<protein>
    <submittedName>
        <fullName evidence="1">Uncharacterized protein</fullName>
    </submittedName>
</protein>